<dbReference type="SUPFAM" id="SSF52743">
    <property type="entry name" value="Subtilisin-like"/>
    <property type="match status" value="1"/>
</dbReference>
<dbReference type="GO" id="GO:0008233">
    <property type="term" value="F:peptidase activity"/>
    <property type="evidence" value="ECO:0007669"/>
    <property type="project" value="UniProtKB-KW"/>
</dbReference>
<dbReference type="InterPro" id="IPR023828">
    <property type="entry name" value="Peptidase_S8_Ser-AS"/>
</dbReference>
<keyword evidence="1 8" id="KW-0645">Protease</keyword>
<dbReference type="InterPro" id="IPR000209">
    <property type="entry name" value="Peptidase_S8/S53_dom"/>
</dbReference>
<dbReference type="CDD" id="cd12215">
    <property type="entry name" value="ChiC_BD"/>
    <property type="match status" value="1"/>
</dbReference>
<accession>A0ABS0ZU27</accession>
<gene>
    <name evidence="8" type="ORF">I6M88_11660</name>
</gene>
<sequence>MKKSILSMLICAAVTCAAYAQTGTALQHVHQAQEVQEGVSYDAIVVKLKPGKSQTSPLKLDDPALVATRMYHADNLSRERAAEIAELNARYGFDRYLRIELPENKKQDRNYIEHVINTIQQNQDVETVYPEAMPVGFQAEKQEAGQSSTLLKSTVNSGLSAVSVPDYRQQQDYLKAPDDKRSGYYIGGVNRDSVNQYIGNEGEDITIVSSENCGWNANHVNLPPASFVQGPNKDTCNEREHNTASVGILAARDIGSGVRGLSYKSKVGYAAWPASNLFNVIPLLKAGDVVSLNMQTYGGEITGTCKSACYIPIEYLDSYFNVIKALTDKGVFVITSAGNGNINLDSPAFNGRWDTQVRDSGAIIAGAFCSKDGRKANFSTYGSRVTSSSRGCSDVTTTGYGNLYNRTNANYTGSFGGTSSATPIVAGVVASLSGIAKANGITVTPRQMRQILAETGTPIANGDSAKVGTQPDMARAVARILALKNGSDIPAIPAPTAAAGADYTMVSPTTGVSTYPLDGSKSLNATSYNWSVTKGVGTFFLEEKLNGVQVNSIDNAHAYAVIPANTEGQATFTLTTTGADGRTAQDSMTIMVSKPATPAKEDTPTKDDTPAKDDAPANDDVPATNTAPAYNGKIAYPTKCTKVSYNGKIWFNQWYVNPGQETPGTGGQWGAWRQQGTSNNSCK</sequence>
<dbReference type="GO" id="GO:0006508">
    <property type="term" value="P:proteolysis"/>
    <property type="evidence" value="ECO:0007669"/>
    <property type="project" value="UniProtKB-KW"/>
</dbReference>
<feature type="domain" description="Peptidase S8/S53" evidence="7">
    <location>
        <begin position="235"/>
        <end position="456"/>
    </location>
</feature>
<comment type="caution">
    <text evidence="4">Lacks conserved residue(s) required for the propagation of feature annotation.</text>
</comment>
<dbReference type="EMBL" id="JADWND010000004">
    <property type="protein sequence ID" value="MBJ8381627.1"/>
    <property type="molecule type" value="Genomic_DNA"/>
</dbReference>
<reference evidence="8 9" key="1">
    <citation type="submission" date="2020-11" db="EMBL/GenBank/DDBJ databases">
        <title>Enhanced detection system for hospital associated transmission using whole genome sequencing surveillance.</title>
        <authorList>
            <person name="Harrison L.H."/>
            <person name="Van Tyne D."/>
            <person name="Marsh J.W."/>
            <person name="Griffith M.P."/>
            <person name="Snyder D.J."/>
            <person name="Cooper V.S."/>
            <person name="Mustapha M."/>
        </authorList>
    </citation>
    <scope>NUCLEOTIDE SEQUENCE [LARGE SCALE GENOMIC DNA]</scope>
    <source>
        <strain evidence="8 9">CB00117</strain>
    </source>
</reference>
<proteinExistence type="inferred from homology"/>
<keyword evidence="3" id="KW-0720">Serine protease</keyword>
<dbReference type="Proteomes" id="UP000746649">
    <property type="component" value="Unassembled WGS sequence"/>
</dbReference>
<evidence type="ECO:0000256" key="3">
    <source>
        <dbReference type="ARBA" id="ARBA00022825"/>
    </source>
</evidence>
<evidence type="ECO:0000256" key="4">
    <source>
        <dbReference type="PROSITE-ProRule" id="PRU01240"/>
    </source>
</evidence>
<dbReference type="Gene3D" id="2.10.10.20">
    <property type="entry name" value="Carbohydrate-binding module superfamily 5/12"/>
    <property type="match status" value="1"/>
</dbReference>
<dbReference type="InterPro" id="IPR013783">
    <property type="entry name" value="Ig-like_fold"/>
</dbReference>
<feature type="signal peptide" evidence="6">
    <location>
        <begin position="1"/>
        <end position="20"/>
    </location>
</feature>
<dbReference type="Pfam" id="PF00082">
    <property type="entry name" value="Peptidase_S8"/>
    <property type="match status" value="1"/>
</dbReference>
<evidence type="ECO:0000313" key="9">
    <source>
        <dbReference type="Proteomes" id="UP000746649"/>
    </source>
</evidence>
<feature type="region of interest" description="Disordered" evidence="5">
    <location>
        <begin position="662"/>
        <end position="683"/>
    </location>
</feature>
<comment type="similarity">
    <text evidence="4">Belongs to the peptidase S8 family.</text>
</comment>
<dbReference type="Gene3D" id="3.40.50.200">
    <property type="entry name" value="Peptidase S8/S53 domain"/>
    <property type="match status" value="1"/>
</dbReference>
<evidence type="ECO:0000313" key="8">
    <source>
        <dbReference type="EMBL" id="MBJ8381627.1"/>
    </source>
</evidence>
<evidence type="ECO:0000256" key="5">
    <source>
        <dbReference type="SAM" id="MobiDB-lite"/>
    </source>
</evidence>
<evidence type="ECO:0000259" key="7">
    <source>
        <dbReference type="Pfam" id="PF00082"/>
    </source>
</evidence>
<dbReference type="Gene3D" id="2.60.40.10">
    <property type="entry name" value="Immunoglobulins"/>
    <property type="match status" value="1"/>
</dbReference>
<protein>
    <submittedName>
        <fullName evidence="8">Serine protease</fullName>
    </submittedName>
</protein>
<dbReference type="InterPro" id="IPR036852">
    <property type="entry name" value="Peptidase_S8/S53_dom_sf"/>
</dbReference>
<organism evidence="8 9">
    <name type="scientific">Citrobacter sedlakii</name>
    <dbReference type="NCBI Taxonomy" id="67826"/>
    <lineage>
        <taxon>Bacteria</taxon>
        <taxon>Pseudomonadati</taxon>
        <taxon>Pseudomonadota</taxon>
        <taxon>Gammaproteobacteria</taxon>
        <taxon>Enterobacterales</taxon>
        <taxon>Enterobacteriaceae</taxon>
        <taxon>Citrobacter</taxon>
        <taxon>Citrobacter freundii complex</taxon>
    </lineage>
</organism>
<name>A0ABS0ZU27_9ENTR</name>
<dbReference type="PROSITE" id="PS00138">
    <property type="entry name" value="SUBTILASE_SER"/>
    <property type="match status" value="1"/>
</dbReference>
<evidence type="ECO:0000256" key="6">
    <source>
        <dbReference type="SAM" id="SignalP"/>
    </source>
</evidence>
<dbReference type="PROSITE" id="PS51892">
    <property type="entry name" value="SUBTILASE"/>
    <property type="match status" value="1"/>
</dbReference>
<comment type="caution">
    <text evidence="8">The sequence shown here is derived from an EMBL/GenBank/DDBJ whole genome shotgun (WGS) entry which is preliminary data.</text>
</comment>
<feature type="compositionally biased region" description="Polar residues" evidence="5">
    <location>
        <begin position="674"/>
        <end position="683"/>
    </location>
</feature>
<dbReference type="RefSeq" id="WP_200035255.1">
    <property type="nucleotide sequence ID" value="NZ_JADWND010000004.1"/>
</dbReference>
<feature type="compositionally biased region" description="Basic and acidic residues" evidence="5">
    <location>
        <begin position="599"/>
        <end position="615"/>
    </location>
</feature>
<keyword evidence="2" id="KW-0378">Hydrolase</keyword>
<evidence type="ECO:0000256" key="2">
    <source>
        <dbReference type="ARBA" id="ARBA00022801"/>
    </source>
</evidence>
<feature type="chain" id="PRO_5047407102" evidence="6">
    <location>
        <begin position="21"/>
        <end position="683"/>
    </location>
</feature>
<evidence type="ECO:0000256" key="1">
    <source>
        <dbReference type="ARBA" id="ARBA00022670"/>
    </source>
</evidence>
<feature type="region of interest" description="Disordered" evidence="5">
    <location>
        <begin position="592"/>
        <end position="628"/>
    </location>
</feature>
<keyword evidence="9" id="KW-1185">Reference proteome</keyword>
<keyword evidence="6" id="KW-0732">Signal</keyword>